<accession>A0A850TDR3</accession>
<keyword evidence="2" id="KW-1185">Reference proteome</keyword>
<comment type="caution">
    <text evidence="1">The sequence shown here is derived from an EMBL/GenBank/DDBJ whole genome shotgun (WGS) entry which is preliminary data.</text>
</comment>
<organism evidence="1 2">
    <name type="scientific">Desulfobacter latus</name>
    <dbReference type="NCBI Taxonomy" id="2292"/>
    <lineage>
        <taxon>Bacteria</taxon>
        <taxon>Pseudomonadati</taxon>
        <taxon>Thermodesulfobacteriota</taxon>
        <taxon>Desulfobacteria</taxon>
        <taxon>Desulfobacterales</taxon>
        <taxon>Desulfobacteraceae</taxon>
        <taxon>Desulfobacter</taxon>
    </lineage>
</organism>
<sequence>MIINFRDNWLQNFFIEDIQSQKIPADIRSRLFRKLQLLDDATSDADLRSPPGNHFEKLSGKLKDKCSIRVNNQWRIIFIWDDKRGEADGVYLDNHTYK</sequence>
<dbReference type="RefSeq" id="WP_178367880.1">
    <property type="nucleotide sequence ID" value="NZ_JACADJ010000076.1"/>
</dbReference>
<proteinExistence type="predicted"/>
<dbReference type="InterPro" id="IPR035093">
    <property type="entry name" value="RelE/ParE_toxin_dom_sf"/>
</dbReference>
<protein>
    <submittedName>
        <fullName evidence="1">Type II toxin-antitoxin system RelE/ParE family toxin</fullName>
    </submittedName>
</protein>
<dbReference type="PANTHER" id="PTHR40266:SF2">
    <property type="entry name" value="TOXIN HIGB-1"/>
    <property type="match status" value="1"/>
</dbReference>
<gene>
    <name evidence="1" type="ORF">HXW94_15800</name>
</gene>
<name>A0A850TDR3_9BACT</name>
<dbReference type="InterPro" id="IPR007711">
    <property type="entry name" value="HigB-1"/>
</dbReference>
<reference evidence="1 2" key="1">
    <citation type="submission" date="2020-06" db="EMBL/GenBank/DDBJ databases">
        <title>High-quality draft genome of sulfate reducer Desulfobacter latus type strain AcrS2 isolated from marine sediment.</title>
        <authorList>
            <person name="Hoppe M."/>
            <person name="Larsen C.K."/>
            <person name="Marshall I.P.G."/>
            <person name="Schramm A."/>
            <person name="Marietou A.G."/>
        </authorList>
    </citation>
    <scope>NUCLEOTIDE SEQUENCE [LARGE SCALE GENOMIC DNA]</scope>
    <source>
        <strain evidence="1 2">AcRS2</strain>
    </source>
</reference>
<evidence type="ECO:0000313" key="2">
    <source>
        <dbReference type="Proteomes" id="UP000553343"/>
    </source>
</evidence>
<dbReference type="Proteomes" id="UP000553343">
    <property type="component" value="Unassembled WGS sequence"/>
</dbReference>
<dbReference type="EMBL" id="JACADJ010000076">
    <property type="protein sequence ID" value="NWH06427.1"/>
    <property type="molecule type" value="Genomic_DNA"/>
</dbReference>
<dbReference type="SUPFAM" id="SSF143011">
    <property type="entry name" value="RelE-like"/>
    <property type="match status" value="1"/>
</dbReference>
<evidence type="ECO:0000313" key="1">
    <source>
        <dbReference type="EMBL" id="NWH06427.1"/>
    </source>
</evidence>
<dbReference type="PANTHER" id="PTHR40266">
    <property type="entry name" value="TOXIN HIGB-1"/>
    <property type="match status" value="1"/>
</dbReference>
<dbReference type="Gene3D" id="3.30.2310.20">
    <property type="entry name" value="RelE-like"/>
    <property type="match status" value="1"/>
</dbReference>
<dbReference type="Pfam" id="PF05015">
    <property type="entry name" value="HigB-like_toxin"/>
    <property type="match status" value="1"/>
</dbReference>
<dbReference type="AlphaFoldDB" id="A0A850TDR3"/>